<dbReference type="KEGG" id="dsy:DSY4646"/>
<dbReference type="STRING" id="138119.DSY4646"/>
<name>Q24NF7_DESHY</name>
<organism evidence="1 2">
    <name type="scientific">Desulfitobacterium hafniense (strain Y51)</name>
    <dbReference type="NCBI Taxonomy" id="138119"/>
    <lineage>
        <taxon>Bacteria</taxon>
        <taxon>Bacillati</taxon>
        <taxon>Bacillota</taxon>
        <taxon>Clostridia</taxon>
        <taxon>Eubacteriales</taxon>
        <taxon>Desulfitobacteriaceae</taxon>
        <taxon>Desulfitobacterium</taxon>
    </lineage>
</organism>
<proteinExistence type="predicted"/>
<dbReference type="HOGENOM" id="CLU_1319219_0_0_9"/>
<reference evidence="1 2" key="1">
    <citation type="journal article" date="2006" name="J. Bacteriol.">
        <title>Complete genome sequence of the dehalorespiring bacterium Desulfitobacterium hafniense Y51 and comparison with Dehalococcoides ethenogenes 195.</title>
        <authorList>
            <person name="Nonaka H."/>
            <person name="Keresztes G."/>
            <person name="Shinoda Y."/>
            <person name="Ikenaga Y."/>
            <person name="Abe M."/>
            <person name="Naito K."/>
            <person name="Inatomi K."/>
            <person name="Furukawa K."/>
            <person name="Inui M."/>
            <person name="Yukawa H."/>
        </authorList>
    </citation>
    <scope>NUCLEOTIDE SEQUENCE [LARGE SCALE GENOMIC DNA]</scope>
    <source>
        <strain evidence="1 2">Y51</strain>
    </source>
</reference>
<protein>
    <submittedName>
        <fullName evidence="1">Uncharacterized protein</fullName>
    </submittedName>
</protein>
<dbReference type="eggNOG" id="ENOG50343BX">
    <property type="taxonomic scope" value="Bacteria"/>
</dbReference>
<dbReference type="Proteomes" id="UP000001946">
    <property type="component" value="Chromosome"/>
</dbReference>
<keyword evidence="2" id="KW-1185">Reference proteome</keyword>
<gene>
    <name evidence="1" type="ordered locus">DSY4646</name>
</gene>
<dbReference type="EMBL" id="AP008230">
    <property type="protein sequence ID" value="BAE86435.1"/>
    <property type="molecule type" value="Genomic_DNA"/>
</dbReference>
<evidence type="ECO:0000313" key="1">
    <source>
        <dbReference type="EMBL" id="BAE86435.1"/>
    </source>
</evidence>
<sequence length="208" mass="22387">MQVQTVVPAVMVMLAVTVAVVVPDAADLVQGFGLFTVDFIQKALLHLLAILPLPCHLHLHSLVDQILLGSHDVGDVSQGVGVVRRGIQVDVDTAGLICNHSSLPKLANNLLYSFDVLIAADGTDQLHTVGVICRYNLTSFFLFCFYAAVAHDLPTAALAVQHRIFSVVAAIKIGGPLEIFRQHLCGTLTGQTRHFNLNAEALLLHVND</sequence>
<evidence type="ECO:0000313" key="2">
    <source>
        <dbReference type="Proteomes" id="UP000001946"/>
    </source>
</evidence>
<dbReference type="AlphaFoldDB" id="Q24NF7"/>
<accession>Q24NF7</accession>